<organism evidence="2 3">
    <name type="scientific">Microbispora rosea</name>
    <dbReference type="NCBI Taxonomy" id="58117"/>
    <lineage>
        <taxon>Bacteria</taxon>
        <taxon>Bacillati</taxon>
        <taxon>Actinomycetota</taxon>
        <taxon>Actinomycetes</taxon>
        <taxon>Streptosporangiales</taxon>
        <taxon>Streptosporangiaceae</taxon>
        <taxon>Microbispora</taxon>
    </lineage>
</organism>
<sequence length="186" mass="20372">MNWGERWHAHTARSMEHAMFVPLYRTRARRRLLVATGATGLLVIWADAIVSWYIAPSDTAVTVNFVLLAVSLVCYLPSVTTLNAATRGLASLPERRLDERQVAERLRAYTVANTLMRLILTLVLALVLASMWGDGPAARVPGAAIALGLIAMWLTHLVLPLLVAGWRLPDPPPDDDDRDDDQAGAA</sequence>
<gene>
    <name evidence="2" type="ORF">SAMN05421833_10695</name>
</gene>
<keyword evidence="3" id="KW-1185">Reference proteome</keyword>
<dbReference type="EMBL" id="FTNI01000006">
    <property type="protein sequence ID" value="SIR12484.1"/>
    <property type="molecule type" value="Genomic_DNA"/>
</dbReference>
<name>A0A1N6YD32_9ACTN</name>
<feature type="transmembrane region" description="Helical" evidence="1">
    <location>
        <begin position="61"/>
        <end position="85"/>
    </location>
</feature>
<keyword evidence="1" id="KW-1133">Transmembrane helix</keyword>
<feature type="transmembrane region" description="Helical" evidence="1">
    <location>
        <begin position="144"/>
        <end position="163"/>
    </location>
</feature>
<dbReference type="Proteomes" id="UP000186096">
    <property type="component" value="Unassembled WGS sequence"/>
</dbReference>
<proteinExistence type="predicted"/>
<evidence type="ECO:0000256" key="1">
    <source>
        <dbReference type="SAM" id="Phobius"/>
    </source>
</evidence>
<dbReference type="RefSeq" id="WP_076434396.1">
    <property type="nucleotide sequence ID" value="NZ_FTNI01000006.1"/>
</dbReference>
<accession>A0A1N6YD32</accession>
<evidence type="ECO:0000313" key="2">
    <source>
        <dbReference type="EMBL" id="SIR12484.1"/>
    </source>
</evidence>
<keyword evidence="1" id="KW-0812">Transmembrane</keyword>
<dbReference type="STRING" id="58117.SAMN05421833_10695"/>
<keyword evidence="1" id="KW-0472">Membrane</keyword>
<dbReference type="OrthoDB" id="3539325at2"/>
<dbReference type="AlphaFoldDB" id="A0A1N6YD32"/>
<protein>
    <submittedName>
        <fullName evidence="2">Uncharacterized protein</fullName>
    </submittedName>
</protein>
<evidence type="ECO:0000313" key="3">
    <source>
        <dbReference type="Proteomes" id="UP000186096"/>
    </source>
</evidence>
<reference evidence="3" key="1">
    <citation type="submission" date="2017-01" db="EMBL/GenBank/DDBJ databases">
        <authorList>
            <person name="Varghese N."/>
            <person name="Submissions S."/>
        </authorList>
    </citation>
    <scope>NUCLEOTIDE SEQUENCE [LARGE SCALE GENOMIC DNA]</scope>
    <source>
        <strain evidence="3">ATCC 12950</strain>
    </source>
</reference>
<feature type="transmembrane region" description="Helical" evidence="1">
    <location>
        <begin position="32"/>
        <end position="55"/>
    </location>
</feature>
<feature type="transmembrane region" description="Helical" evidence="1">
    <location>
        <begin position="106"/>
        <end position="132"/>
    </location>
</feature>